<protein>
    <recommendedName>
        <fullName evidence="1">ELP1 first N-terminal beta-propeller domain-containing protein</fullName>
    </recommendedName>
</protein>
<dbReference type="Pfam" id="PF04762">
    <property type="entry name" value="Beta-prop_ELP1_1st"/>
    <property type="match status" value="1"/>
</dbReference>
<dbReference type="InterPro" id="IPR006849">
    <property type="entry name" value="Elp1"/>
</dbReference>
<feature type="domain" description="ELP1 first N-terminal beta-propeller" evidence="1">
    <location>
        <begin position="54"/>
        <end position="304"/>
    </location>
</feature>
<evidence type="ECO:0000259" key="1">
    <source>
        <dbReference type="Pfam" id="PF04762"/>
    </source>
</evidence>
<dbReference type="InterPro" id="IPR056164">
    <property type="entry name" value="Beta-prop_ELP1_1st"/>
</dbReference>
<proteinExistence type="predicted"/>
<dbReference type="GO" id="GO:0000049">
    <property type="term" value="F:tRNA binding"/>
    <property type="evidence" value="ECO:0007669"/>
    <property type="project" value="TreeGrafter"/>
</dbReference>
<organism evidence="2 3">
    <name type="scientific">Apolygus lucorum</name>
    <name type="common">Small green plant bug</name>
    <name type="synonym">Lygocoris lucorum</name>
    <dbReference type="NCBI Taxonomy" id="248454"/>
    <lineage>
        <taxon>Eukaryota</taxon>
        <taxon>Metazoa</taxon>
        <taxon>Ecdysozoa</taxon>
        <taxon>Arthropoda</taxon>
        <taxon>Hexapoda</taxon>
        <taxon>Insecta</taxon>
        <taxon>Pterygota</taxon>
        <taxon>Neoptera</taxon>
        <taxon>Paraneoptera</taxon>
        <taxon>Hemiptera</taxon>
        <taxon>Heteroptera</taxon>
        <taxon>Panheteroptera</taxon>
        <taxon>Cimicomorpha</taxon>
        <taxon>Miridae</taxon>
        <taxon>Mirini</taxon>
        <taxon>Apolygus</taxon>
    </lineage>
</organism>
<dbReference type="InterPro" id="IPR036322">
    <property type="entry name" value="WD40_repeat_dom_sf"/>
</dbReference>
<dbReference type="PANTHER" id="PTHR12747:SF0">
    <property type="entry name" value="ELONGATOR COMPLEX PROTEIN 1"/>
    <property type="match status" value="1"/>
</dbReference>
<reference evidence="2" key="1">
    <citation type="journal article" date="2021" name="Mol. Ecol. Resour.">
        <title>Apolygus lucorum genome provides insights into omnivorousness and mesophyll feeding.</title>
        <authorList>
            <person name="Liu Y."/>
            <person name="Liu H."/>
            <person name="Wang H."/>
            <person name="Huang T."/>
            <person name="Liu B."/>
            <person name="Yang B."/>
            <person name="Yin L."/>
            <person name="Li B."/>
            <person name="Zhang Y."/>
            <person name="Zhang S."/>
            <person name="Jiang F."/>
            <person name="Zhang X."/>
            <person name="Ren Y."/>
            <person name="Wang B."/>
            <person name="Wang S."/>
            <person name="Lu Y."/>
            <person name="Wu K."/>
            <person name="Fan W."/>
            <person name="Wang G."/>
        </authorList>
    </citation>
    <scope>NUCLEOTIDE SEQUENCE</scope>
    <source>
        <strain evidence="2">12Hb</strain>
    </source>
</reference>
<evidence type="ECO:0000313" key="3">
    <source>
        <dbReference type="Proteomes" id="UP000466442"/>
    </source>
</evidence>
<dbReference type="AlphaFoldDB" id="A0A8S9XJ77"/>
<accession>A0A8S9XJ77</accession>
<dbReference type="Proteomes" id="UP000466442">
    <property type="component" value="Unassembled WGS sequence"/>
</dbReference>
<comment type="caution">
    <text evidence="2">The sequence shown here is derived from an EMBL/GenBank/DDBJ whole genome shotgun (WGS) entry which is preliminary data.</text>
</comment>
<dbReference type="PANTHER" id="PTHR12747">
    <property type="entry name" value="ELONGATOR COMPLEX PROTEIN 1"/>
    <property type="match status" value="1"/>
</dbReference>
<dbReference type="OrthoDB" id="40048at2759"/>
<dbReference type="EMBL" id="WIXP02000007">
    <property type="protein sequence ID" value="KAF6208649.1"/>
    <property type="molecule type" value="Genomic_DNA"/>
</dbReference>
<dbReference type="GO" id="GO:0002926">
    <property type="term" value="P:tRNA wobble base 5-methoxycarbonylmethyl-2-thiouridinylation"/>
    <property type="evidence" value="ECO:0007669"/>
    <property type="project" value="TreeGrafter"/>
</dbReference>
<dbReference type="SUPFAM" id="SSF50978">
    <property type="entry name" value="WD40 repeat-like"/>
    <property type="match status" value="1"/>
</dbReference>
<name>A0A8S9XJ77_APOLU</name>
<sequence length="309" mass="35060">MVIVIRFAQLPPLGPQHHASMVMSFPRLRRVRVCPVTFRKLESHGFDLFSEFVMRNIKLILNLLHEIPELEKSKFVFFSGKPSRTSDFISSDEVAFFFKDRFLHTVSVNDGAKKSVSLSDVFSSAEVSSLVSVMFNELNEEFYSFHRDGEVFSFRIDADGKAFGQPLDSIDGGILAVEWSSDEELGVIVNHKNELFIVTSTCEVINYWNLQDEMEGEQKFINVGWGKKETQFQGSAGKAAAFAKPEQISGMTCDDQTISVSWRGDSSQFAVNYWCSRTSSRRIKIFNRDGVLQCCGEDINGLWNLLFSY</sequence>
<gene>
    <name evidence="2" type="ORF">GE061_017107</name>
</gene>
<dbReference type="GO" id="GO:0033588">
    <property type="term" value="C:elongator holoenzyme complex"/>
    <property type="evidence" value="ECO:0007669"/>
    <property type="project" value="InterPro"/>
</dbReference>
<evidence type="ECO:0000313" key="2">
    <source>
        <dbReference type="EMBL" id="KAF6208649.1"/>
    </source>
</evidence>
<dbReference type="GO" id="GO:0005829">
    <property type="term" value="C:cytosol"/>
    <property type="evidence" value="ECO:0007669"/>
    <property type="project" value="TreeGrafter"/>
</dbReference>
<keyword evidence="3" id="KW-1185">Reference proteome</keyword>